<dbReference type="EMBL" id="CACRSM010000001">
    <property type="protein sequence ID" value="VYS74332.1"/>
    <property type="molecule type" value="Genomic_DNA"/>
</dbReference>
<organism evidence="5">
    <name type="scientific">Schaalia odontolytica</name>
    <dbReference type="NCBI Taxonomy" id="1660"/>
    <lineage>
        <taxon>Bacteria</taxon>
        <taxon>Bacillati</taxon>
        <taxon>Actinomycetota</taxon>
        <taxon>Actinomycetes</taxon>
        <taxon>Actinomycetales</taxon>
        <taxon>Actinomycetaceae</taxon>
        <taxon>Schaalia</taxon>
    </lineage>
</organism>
<feature type="compositionally biased region" description="Polar residues" evidence="2">
    <location>
        <begin position="192"/>
        <end position="208"/>
    </location>
</feature>
<feature type="region of interest" description="Disordered" evidence="2">
    <location>
        <begin position="191"/>
        <end position="257"/>
    </location>
</feature>
<feature type="chain" id="PRO_5027014363" evidence="3">
    <location>
        <begin position="35"/>
        <end position="423"/>
    </location>
</feature>
<dbReference type="InterPro" id="IPR016047">
    <property type="entry name" value="M23ase_b-sheet_dom"/>
</dbReference>
<evidence type="ECO:0000256" key="2">
    <source>
        <dbReference type="SAM" id="MobiDB-lite"/>
    </source>
</evidence>
<name>A0A6N2R0G7_9ACTO</name>
<evidence type="ECO:0000259" key="4">
    <source>
        <dbReference type="Pfam" id="PF01551"/>
    </source>
</evidence>
<dbReference type="AlphaFoldDB" id="A0A6N2R0G7"/>
<feature type="signal peptide" evidence="3">
    <location>
        <begin position="1"/>
        <end position="34"/>
    </location>
</feature>
<keyword evidence="3" id="KW-0732">Signal</keyword>
<keyword evidence="1" id="KW-0175">Coiled coil</keyword>
<dbReference type="EC" id="3.4.24.-" evidence="5"/>
<dbReference type="SUPFAM" id="SSF51261">
    <property type="entry name" value="Duplicated hybrid motif"/>
    <property type="match status" value="1"/>
</dbReference>
<accession>A0A6N2R0G7</accession>
<evidence type="ECO:0000256" key="1">
    <source>
        <dbReference type="SAM" id="Coils"/>
    </source>
</evidence>
<feature type="compositionally biased region" description="Basic and acidic residues" evidence="2">
    <location>
        <begin position="209"/>
        <end position="248"/>
    </location>
</feature>
<keyword evidence="5" id="KW-0378">Hydrolase</keyword>
<evidence type="ECO:0000256" key="3">
    <source>
        <dbReference type="SAM" id="SignalP"/>
    </source>
</evidence>
<evidence type="ECO:0000313" key="5">
    <source>
        <dbReference type="EMBL" id="VYS74332.1"/>
    </source>
</evidence>
<gene>
    <name evidence="5" type="primary">mepM_1</name>
    <name evidence="5" type="ORF">AOLFYP35_00132</name>
</gene>
<dbReference type="PANTHER" id="PTHR21666:SF286">
    <property type="entry name" value="LIPOPROTEIN NLPD"/>
    <property type="match status" value="1"/>
</dbReference>
<feature type="coiled-coil region" evidence="1">
    <location>
        <begin position="34"/>
        <end position="142"/>
    </location>
</feature>
<reference evidence="5" key="1">
    <citation type="submission" date="2019-11" db="EMBL/GenBank/DDBJ databases">
        <authorList>
            <person name="Feng L."/>
        </authorList>
    </citation>
    <scope>NUCLEOTIDE SEQUENCE</scope>
    <source>
        <strain evidence="5">AodontolyticusLFYP35</strain>
    </source>
</reference>
<dbReference type="Pfam" id="PF01551">
    <property type="entry name" value="Peptidase_M23"/>
    <property type="match status" value="1"/>
</dbReference>
<dbReference type="PANTHER" id="PTHR21666">
    <property type="entry name" value="PEPTIDASE-RELATED"/>
    <property type="match status" value="1"/>
</dbReference>
<dbReference type="InterPro" id="IPR011055">
    <property type="entry name" value="Dup_hybrid_motif"/>
</dbReference>
<dbReference type="CDD" id="cd12797">
    <property type="entry name" value="M23_peptidase"/>
    <property type="match status" value="1"/>
</dbReference>
<dbReference type="Gene3D" id="2.70.70.10">
    <property type="entry name" value="Glucose Permease (Domain IIA)"/>
    <property type="match status" value="1"/>
</dbReference>
<feature type="domain" description="M23ase beta-sheet core" evidence="4">
    <location>
        <begin position="321"/>
        <end position="419"/>
    </location>
</feature>
<dbReference type="GO" id="GO:0004222">
    <property type="term" value="F:metalloendopeptidase activity"/>
    <property type="evidence" value="ECO:0007669"/>
    <property type="project" value="TreeGrafter"/>
</dbReference>
<dbReference type="Gene3D" id="6.10.250.3150">
    <property type="match status" value="1"/>
</dbReference>
<dbReference type="InterPro" id="IPR050570">
    <property type="entry name" value="Cell_wall_metabolism_enzyme"/>
</dbReference>
<sequence length="423" mass="45937">MAKTRFHGFSTGLTSAVTLLVVAAPLALVPPAFADEDRDRVAQAQRESAQHVQELRNNLEGLDASLAQVYLDLETANAQIPVAQAELDTANERYEGAKREHDVAQAQLDAAQAEVARLNTAMEKARKQQEESQKAVGALAREMYQSGGVSSPLLIALSSSGTEEIADRAAAADAMTRAQDSALSQAMDMQAATRNQQSRQDAVTSRISSLEEKARKASEEAENAKNTAETKLRELDELKKTSEEKRAQWDAQKAQAEEQLGQWQREYQDATSKLAAIDEENRRQNRRYTSSSNFSSPLPVPLVVTSPFGWRVHPVLGISRYHNGTDFAANCGTEIYPVAEGVVTAVTVETAGGNVVYVNHGMMNGASMSTAYVHMQSTNVYVGQHVGRDTVLGWVGATGYATGCHLHLSVMRNGADVEPLDYL</sequence>
<protein>
    <submittedName>
        <fullName evidence="5">Murein DD-endopeptidase MepM</fullName>
        <ecNumber evidence="5">3.4.24.-</ecNumber>
    </submittedName>
</protein>
<proteinExistence type="predicted"/>